<dbReference type="PANTHER" id="PTHR12350">
    <property type="entry name" value="HISTONE-LYSINE N-METHYLTRANSFERASE-RELATED"/>
    <property type="match status" value="1"/>
</dbReference>
<keyword evidence="3" id="KW-0949">S-adenosyl-L-methionine</keyword>
<evidence type="ECO:0000259" key="5">
    <source>
        <dbReference type="PROSITE" id="PS50868"/>
    </source>
</evidence>
<keyword evidence="1" id="KW-0489">Methyltransferase</keyword>
<dbReference type="PROSITE" id="PS50868">
    <property type="entry name" value="POST_SET"/>
    <property type="match status" value="1"/>
</dbReference>
<protein>
    <recommendedName>
        <fullName evidence="7">SET domain-containing protein</fullName>
    </recommendedName>
</protein>
<feature type="domain" description="SET" evidence="4">
    <location>
        <begin position="19"/>
        <end position="114"/>
    </location>
</feature>
<dbReference type="AlphaFoldDB" id="A0A0H5R6H0"/>
<dbReference type="InterPro" id="IPR046341">
    <property type="entry name" value="SET_dom_sf"/>
</dbReference>
<organism evidence="6">
    <name type="scientific">Spongospora subterranea</name>
    <dbReference type="NCBI Taxonomy" id="70186"/>
    <lineage>
        <taxon>Eukaryota</taxon>
        <taxon>Sar</taxon>
        <taxon>Rhizaria</taxon>
        <taxon>Endomyxa</taxon>
        <taxon>Phytomyxea</taxon>
        <taxon>Plasmodiophorida</taxon>
        <taxon>Plasmodiophoridae</taxon>
        <taxon>Spongospora</taxon>
    </lineage>
</organism>
<evidence type="ECO:0000256" key="1">
    <source>
        <dbReference type="ARBA" id="ARBA00022603"/>
    </source>
</evidence>
<dbReference type="SMART" id="SM00317">
    <property type="entry name" value="SET"/>
    <property type="match status" value="1"/>
</dbReference>
<dbReference type="InterPro" id="IPR003616">
    <property type="entry name" value="Post-SET_dom"/>
</dbReference>
<sequence length="170" mass="18966">MHTEVAPFPSHQQMKSDKPVLHTFKYNQSGKFCAALAPVKQGTVVFEEVGEMKSKPDKYTLQLDDDQHMLCSGPLIFCNHSCKPNCKAVVAYGLVSMVAIRPIETDEPITFDYNTTEYDMASPFDCICGAENCAHRIAGFKNLSPQHKESIDRKLMSPFILEKAKSSSSK</sequence>
<keyword evidence="2" id="KW-0808">Transferase</keyword>
<name>A0A0H5R6H0_9EUKA</name>
<dbReference type="InterPro" id="IPR001214">
    <property type="entry name" value="SET_dom"/>
</dbReference>
<dbReference type="InterPro" id="IPR053201">
    <property type="entry name" value="Flavunoidine_N-MTase"/>
</dbReference>
<proteinExistence type="predicted"/>
<reference evidence="6" key="1">
    <citation type="submission" date="2015-04" db="EMBL/GenBank/DDBJ databases">
        <title>The genome sequence of the plant pathogenic Rhizarian Plasmodiophora brassicae reveals insights in its biotrophic life cycle and the origin of chitin synthesis.</title>
        <authorList>
            <person name="Schwelm A."/>
            <person name="Fogelqvist J."/>
            <person name="Knaust A."/>
            <person name="Julke S."/>
            <person name="Lilja T."/>
            <person name="Dhandapani V."/>
            <person name="Bonilla-Rosso G."/>
            <person name="Karlsson M."/>
            <person name="Shevchenko A."/>
            <person name="Choi S.R."/>
            <person name="Kim H.G."/>
            <person name="Park J.Y."/>
            <person name="Lim Y.P."/>
            <person name="Ludwig-Muller J."/>
            <person name="Dixelius C."/>
        </authorList>
    </citation>
    <scope>NUCLEOTIDE SEQUENCE</scope>
    <source>
        <tissue evidence="6">Potato root galls</tissue>
    </source>
</reference>
<dbReference type="Pfam" id="PF00856">
    <property type="entry name" value="SET"/>
    <property type="match status" value="1"/>
</dbReference>
<dbReference type="Gene3D" id="2.170.270.10">
    <property type="entry name" value="SET domain"/>
    <property type="match status" value="1"/>
</dbReference>
<dbReference type="PROSITE" id="PS50280">
    <property type="entry name" value="SET"/>
    <property type="match status" value="1"/>
</dbReference>
<dbReference type="GO" id="GO:0032259">
    <property type="term" value="P:methylation"/>
    <property type="evidence" value="ECO:0007669"/>
    <property type="project" value="UniProtKB-KW"/>
</dbReference>
<evidence type="ECO:0000259" key="4">
    <source>
        <dbReference type="PROSITE" id="PS50280"/>
    </source>
</evidence>
<feature type="domain" description="Post-SET" evidence="5">
    <location>
        <begin position="122"/>
        <end position="138"/>
    </location>
</feature>
<evidence type="ECO:0000313" key="6">
    <source>
        <dbReference type="EMBL" id="CRZ09357.1"/>
    </source>
</evidence>
<evidence type="ECO:0008006" key="7">
    <source>
        <dbReference type="Google" id="ProtNLM"/>
    </source>
</evidence>
<accession>A0A0H5R6H0</accession>
<evidence type="ECO:0000256" key="3">
    <source>
        <dbReference type="ARBA" id="ARBA00022691"/>
    </source>
</evidence>
<dbReference type="PANTHER" id="PTHR12350:SF19">
    <property type="entry name" value="SET DOMAIN-CONTAINING PROTEIN"/>
    <property type="match status" value="1"/>
</dbReference>
<dbReference type="GO" id="GO:0008168">
    <property type="term" value="F:methyltransferase activity"/>
    <property type="evidence" value="ECO:0007669"/>
    <property type="project" value="UniProtKB-KW"/>
</dbReference>
<evidence type="ECO:0000256" key="2">
    <source>
        <dbReference type="ARBA" id="ARBA00022679"/>
    </source>
</evidence>
<dbReference type="EMBL" id="HACM01008915">
    <property type="protein sequence ID" value="CRZ09357.1"/>
    <property type="molecule type" value="Transcribed_RNA"/>
</dbReference>
<dbReference type="SUPFAM" id="SSF82199">
    <property type="entry name" value="SET domain"/>
    <property type="match status" value="1"/>
</dbReference>